<dbReference type="AlphaFoldDB" id="A0A9P4GP32"/>
<evidence type="ECO:0000313" key="2">
    <source>
        <dbReference type="EMBL" id="KAF1850033.1"/>
    </source>
</evidence>
<dbReference type="GeneID" id="63848731"/>
<dbReference type="Proteomes" id="UP000800039">
    <property type="component" value="Unassembled WGS sequence"/>
</dbReference>
<gene>
    <name evidence="2" type="ORF">K460DRAFT_350142</name>
</gene>
<keyword evidence="3" id="KW-1185">Reference proteome</keyword>
<evidence type="ECO:0000313" key="3">
    <source>
        <dbReference type="Proteomes" id="UP000800039"/>
    </source>
</evidence>
<accession>A0A9P4GP32</accession>
<dbReference type="RefSeq" id="XP_040792596.1">
    <property type="nucleotide sequence ID" value="XM_040931479.1"/>
</dbReference>
<evidence type="ECO:0000256" key="1">
    <source>
        <dbReference type="SAM" id="MobiDB-lite"/>
    </source>
</evidence>
<reference evidence="2" key="1">
    <citation type="submission" date="2020-01" db="EMBL/GenBank/DDBJ databases">
        <authorList>
            <consortium name="DOE Joint Genome Institute"/>
            <person name="Haridas S."/>
            <person name="Albert R."/>
            <person name="Binder M."/>
            <person name="Bloem J."/>
            <person name="Labutti K."/>
            <person name="Salamov A."/>
            <person name="Andreopoulos B."/>
            <person name="Baker S.E."/>
            <person name="Barry K."/>
            <person name="Bills G."/>
            <person name="Bluhm B.H."/>
            <person name="Cannon C."/>
            <person name="Castanera R."/>
            <person name="Culley D.E."/>
            <person name="Daum C."/>
            <person name="Ezra D."/>
            <person name="Gonzalez J.B."/>
            <person name="Henrissat B."/>
            <person name="Kuo A."/>
            <person name="Liang C."/>
            <person name="Lipzen A."/>
            <person name="Lutzoni F."/>
            <person name="Magnuson J."/>
            <person name="Mondo S."/>
            <person name="Nolan M."/>
            <person name="Ohm R."/>
            <person name="Pangilinan J."/>
            <person name="Park H.-J."/>
            <person name="Ramirez L."/>
            <person name="Alfaro M."/>
            <person name="Sun H."/>
            <person name="Tritt A."/>
            <person name="Yoshinaga Y."/>
            <person name="Zwiers L.-H."/>
            <person name="Turgeon B.G."/>
            <person name="Goodwin S.B."/>
            <person name="Spatafora J.W."/>
            <person name="Crous P.W."/>
            <person name="Grigoriev I.V."/>
        </authorList>
    </citation>
    <scope>NUCLEOTIDE SEQUENCE</scope>
    <source>
        <strain evidence="2">CBS 394.84</strain>
    </source>
</reference>
<name>A0A9P4GP32_9PLEO</name>
<dbReference type="EMBL" id="ML976614">
    <property type="protein sequence ID" value="KAF1850033.1"/>
    <property type="molecule type" value="Genomic_DNA"/>
</dbReference>
<organism evidence="2 3">
    <name type="scientific">Cucurbitaria berberidis CBS 394.84</name>
    <dbReference type="NCBI Taxonomy" id="1168544"/>
    <lineage>
        <taxon>Eukaryota</taxon>
        <taxon>Fungi</taxon>
        <taxon>Dikarya</taxon>
        <taxon>Ascomycota</taxon>
        <taxon>Pezizomycotina</taxon>
        <taxon>Dothideomycetes</taxon>
        <taxon>Pleosporomycetidae</taxon>
        <taxon>Pleosporales</taxon>
        <taxon>Pleosporineae</taxon>
        <taxon>Cucurbitariaceae</taxon>
        <taxon>Cucurbitaria</taxon>
    </lineage>
</organism>
<proteinExistence type="predicted"/>
<protein>
    <submittedName>
        <fullName evidence="2">Uncharacterized protein</fullName>
    </submittedName>
</protein>
<sequence>MRVNSQMIKIIVPALVGTWSGRVGSRRSSTPPAFPPETSVTPKEGSRKGCGPIGLKPHAHSSCRLAVWSGLWQVVHTHRVLIFTTTPNTLVPGCLLLDILESRPRGCRLRCRFRLGTREHVTAATHSETKLHQSPPIPALSSYPASLYPSDPSAIFHGGRWQTLRYTWHTITLRDDE</sequence>
<feature type="region of interest" description="Disordered" evidence="1">
    <location>
        <begin position="22"/>
        <end position="52"/>
    </location>
</feature>
<comment type="caution">
    <text evidence="2">The sequence shown here is derived from an EMBL/GenBank/DDBJ whole genome shotgun (WGS) entry which is preliminary data.</text>
</comment>